<proteinExistence type="predicted"/>
<feature type="region of interest" description="Disordered" evidence="1">
    <location>
        <begin position="267"/>
        <end position="384"/>
    </location>
</feature>
<feature type="compositionally biased region" description="Low complexity" evidence="1">
    <location>
        <begin position="810"/>
        <end position="833"/>
    </location>
</feature>
<feature type="region of interest" description="Disordered" evidence="1">
    <location>
        <begin position="396"/>
        <end position="415"/>
    </location>
</feature>
<feature type="region of interest" description="Disordered" evidence="1">
    <location>
        <begin position="617"/>
        <end position="654"/>
    </location>
</feature>
<feature type="region of interest" description="Disordered" evidence="1">
    <location>
        <begin position="14"/>
        <end position="33"/>
    </location>
</feature>
<sequence length="1022" mass="108390">MSDGELSMLEHETFDFDLSTTPDKNQALGEDEQAEEDVFFGPVGYTEQCIKAAKQQLLPGSPLSPVEDLNTKQMAQLFVGSQTVISALVTKTGASNKKIAPSRSYKDICDKINEQGGPPILSSLENEKTMCNTTPKKPNIDRNQLLVDLSPGDNDQARSPSFYIPVSVAKTTENTKHIGTSLTDILELGNPQAVTGSARSAELETNSCNTKLVHDTFESLLYAEHEEPSVTAQSPGTPKLDVITVGRMGKQDAPNDNSVVPLLDGTGDTKPAATEKSPGIPKLNLITGGGRGKQDIPNDDSVVPLLDETGDKPAAMEKSPGTPKLYLITGGRRGKQDVPNDDSIVPLLEVTGDNDAAATEKSPGTPKLNLITGGRRGKQDVPTDDSVLRLLEITEDNKPSVTEKSPGTPSLDLITKGRMGKRDVTNEKSVLPLLEVTGDNDPAATEKSPGTPKLSLVTGGGDEKQDVSGDKSVLPFLDISKGDEPTATEQNPGMLKLDLIKAGREKQFVSNTTHLSPLLELSVDDVSMTMEKSPATPKLELKTAGRKGNQHFQSNTNSIMPKMSKQNLKISGKTAALDKGHNAEMECPMNARTASSSKLVKPSVRRSLQAPRIVTKPTPVAHLPPASAIQSGSSGGSRSSTEDPDNMVVPSKLPTKPMKSKLQLMRPGTFHQKMAHNKARAATEAKAVRPVRAAALGQKAQYPPVNLPVKTTSSGKLENKGPTELHGVMAHSSPRTGPASRSVDPSILNSPSSKHVKMDRIRRLSSNGYGTPSRASGIAHAPSTTGKRLACMVTPGQRGLWSVSSSVLLSDGSVASTPGRSSSGSISSPNRSTRGSIPTPNRSQKGSIPTPNRSVRGSIPTPNRSLKGSIPTLNQSQTGVNPLSNRSQKGSIPTPNRSLIGSIPTPNWSQKGSIPTPNRSQKGSIPTPNRSQKGSIPTPNRSQKGSIPTPNWSQKGSIPTPNRLQSGSISKLNQSMRGSSTSSTGSVFASPLQPINGNSRYSPAVVRQSICRRDVVNKENGN</sequence>
<keyword evidence="2" id="KW-1185">Reference proteome</keyword>
<feature type="region of interest" description="Disordered" evidence="1">
    <location>
        <begin position="438"/>
        <end position="469"/>
    </location>
</feature>
<feature type="compositionally biased region" description="Polar residues" evidence="1">
    <location>
        <begin position="399"/>
        <end position="408"/>
    </location>
</feature>
<feature type="compositionally biased region" description="Polar residues" evidence="1">
    <location>
        <begin position="834"/>
        <end position="977"/>
    </location>
</feature>
<feature type="region of interest" description="Disordered" evidence="1">
    <location>
        <begin position="810"/>
        <end position="1022"/>
    </location>
</feature>
<protein>
    <submittedName>
        <fullName evidence="3">Serine/arginine repetitive matrix protein 2-like</fullName>
    </submittedName>
</protein>
<dbReference type="RefSeq" id="XP_014681552.1">
    <property type="nucleotide sequence ID" value="XM_014826066.1"/>
</dbReference>
<name>A0ABM1FAT1_PRICU</name>
<dbReference type="Proteomes" id="UP000695022">
    <property type="component" value="Unplaced"/>
</dbReference>
<reference evidence="3" key="1">
    <citation type="submission" date="2025-08" db="UniProtKB">
        <authorList>
            <consortium name="RefSeq"/>
        </authorList>
    </citation>
    <scope>IDENTIFICATION</scope>
</reference>
<feature type="compositionally biased region" description="Basic and acidic residues" evidence="1">
    <location>
        <begin position="1011"/>
        <end position="1022"/>
    </location>
</feature>
<evidence type="ECO:0000313" key="3">
    <source>
        <dbReference type="RefSeq" id="XP_014681552.1"/>
    </source>
</evidence>
<accession>A0ABM1FAT1</accession>
<gene>
    <name evidence="3" type="primary">LOC106821314</name>
</gene>
<evidence type="ECO:0000313" key="2">
    <source>
        <dbReference type="Proteomes" id="UP000695022"/>
    </source>
</evidence>
<dbReference type="GeneID" id="106821314"/>
<evidence type="ECO:0000256" key="1">
    <source>
        <dbReference type="SAM" id="MobiDB-lite"/>
    </source>
</evidence>
<organism evidence="2 3">
    <name type="scientific">Priapulus caudatus</name>
    <name type="common">Priapulid worm</name>
    <dbReference type="NCBI Taxonomy" id="37621"/>
    <lineage>
        <taxon>Eukaryota</taxon>
        <taxon>Metazoa</taxon>
        <taxon>Ecdysozoa</taxon>
        <taxon>Scalidophora</taxon>
        <taxon>Priapulida</taxon>
        <taxon>Priapulimorpha</taxon>
        <taxon>Priapulimorphida</taxon>
        <taxon>Priapulidae</taxon>
        <taxon>Priapulus</taxon>
    </lineage>
</organism>
<feature type="region of interest" description="Disordered" evidence="1">
    <location>
        <begin position="730"/>
        <end position="757"/>
    </location>
</feature>